<dbReference type="EMBL" id="CM017660">
    <property type="protein sequence ID" value="TYI51979.1"/>
    <property type="molecule type" value="Genomic_DNA"/>
</dbReference>
<gene>
    <name evidence="8" type="ORF">E1A91_D12G213800v1</name>
</gene>
<evidence type="ECO:0000256" key="3">
    <source>
        <dbReference type="ARBA" id="ARBA00022763"/>
    </source>
</evidence>
<dbReference type="GO" id="GO:0071821">
    <property type="term" value="C:FANCM-MHF complex"/>
    <property type="evidence" value="ECO:0007669"/>
    <property type="project" value="TreeGrafter"/>
</dbReference>
<comment type="similarity">
    <text evidence="2">Belongs to the CENP-X/MHF2 family.</text>
</comment>
<dbReference type="GO" id="GO:0031297">
    <property type="term" value="P:replication fork processing"/>
    <property type="evidence" value="ECO:0007669"/>
    <property type="project" value="TreeGrafter"/>
</dbReference>
<comment type="subcellular location">
    <subcellularLocation>
        <location evidence="1">Nucleus</location>
    </subcellularLocation>
</comment>
<dbReference type="GO" id="GO:0003677">
    <property type="term" value="F:DNA binding"/>
    <property type="evidence" value="ECO:0007669"/>
    <property type="project" value="UniProtKB-KW"/>
</dbReference>
<protein>
    <recommendedName>
        <fullName evidence="10">Centromere protein X</fullName>
    </recommendedName>
</protein>
<dbReference type="PANTHER" id="PTHR28680">
    <property type="entry name" value="CENTROMERE PROTEIN X"/>
    <property type="match status" value="1"/>
</dbReference>
<dbReference type="GO" id="GO:0051382">
    <property type="term" value="P:kinetochore assembly"/>
    <property type="evidence" value="ECO:0007669"/>
    <property type="project" value="InterPro"/>
</dbReference>
<dbReference type="PANTHER" id="PTHR28680:SF1">
    <property type="entry name" value="CENTROMERE PROTEIN X"/>
    <property type="match status" value="1"/>
</dbReference>
<keyword evidence="3" id="KW-0227">DNA damage</keyword>
<evidence type="ECO:0000256" key="1">
    <source>
        <dbReference type="ARBA" id="ARBA00004123"/>
    </source>
</evidence>
<evidence type="ECO:0000256" key="5">
    <source>
        <dbReference type="ARBA" id="ARBA00023204"/>
    </source>
</evidence>
<dbReference type="Pfam" id="PF09415">
    <property type="entry name" value="CENP-X"/>
    <property type="match status" value="1"/>
</dbReference>
<reference evidence="8 9" key="1">
    <citation type="submission" date="2019-07" db="EMBL/GenBank/DDBJ databases">
        <title>WGS assembly of Gossypium mustelinum.</title>
        <authorList>
            <person name="Chen Z.J."/>
            <person name="Sreedasyam A."/>
            <person name="Ando A."/>
            <person name="Song Q."/>
            <person name="De L."/>
            <person name="Hulse-Kemp A."/>
            <person name="Ding M."/>
            <person name="Ye W."/>
            <person name="Kirkbride R."/>
            <person name="Jenkins J."/>
            <person name="Plott C."/>
            <person name="Lovell J."/>
            <person name="Lin Y.-M."/>
            <person name="Vaughn R."/>
            <person name="Liu B."/>
            <person name="Li W."/>
            <person name="Simpson S."/>
            <person name="Scheffler B."/>
            <person name="Saski C."/>
            <person name="Grover C."/>
            <person name="Hu G."/>
            <person name="Conover J."/>
            <person name="Carlson J."/>
            <person name="Shu S."/>
            <person name="Boston L."/>
            <person name="Williams M."/>
            <person name="Peterson D."/>
            <person name="Mcgee K."/>
            <person name="Jones D."/>
            <person name="Wendel J."/>
            <person name="Stelly D."/>
            <person name="Grimwood J."/>
            <person name="Schmutz J."/>
        </authorList>
    </citation>
    <scope>NUCLEOTIDE SEQUENCE [LARGE SCALE GENOMIC DNA]</scope>
    <source>
        <strain evidence="8">1408120.09</strain>
    </source>
</reference>
<dbReference type="InterPro" id="IPR018552">
    <property type="entry name" value="CENP-X"/>
</dbReference>
<dbReference type="AlphaFoldDB" id="A0A5D2SGF4"/>
<name>A0A5D2SGF4_GOSMU</name>
<evidence type="ECO:0000256" key="6">
    <source>
        <dbReference type="ARBA" id="ARBA00023242"/>
    </source>
</evidence>
<dbReference type="GO" id="GO:0000712">
    <property type="term" value="P:resolution of meiotic recombination intermediates"/>
    <property type="evidence" value="ECO:0007669"/>
    <property type="project" value="TreeGrafter"/>
</dbReference>
<proteinExistence type="inferred from homology"/>
<evidence type="ECO:0000256" key="2">
    <source>
        <dbReference type="ARBA" id="ARBA00009359"/>
    </source>
</evidence>
<accession>A0A5D2SGF4</accession>
<dbReference type="Proteomes" id="UP000323597">
    <property type="component" value="Chromosome D12"/>
</dbReference>
<dbReference type="GO" id="GO:0006281">
    <property type="term" value="P:DNA repair"/>
    <property type="evidence" value="ECO:0007669"/>
    <property type="project" value="UniProtKB-KW"/>
</dbReference>
<organism evidence="8 9">
    <name type="scientific">Gossypium mustelinum</name>
    <name type="common">Cotton</name>
    <name type="synonym">Gossypium caicoense</name>
    <dbReference type="NCBI Taxonomy" id="34275"/>
    <lineage>
        <taxon>Eukaryota</taxon>
        <taxon>Viridiplantae</taxon>
        <taxon>Streptophyta</taxon>
        <taxon>Embryophyta</taxon>
        <taxon>Tracheophyta</taxon>
        <taxon>Spermatophyta</taxon>
        <taxon>Magnoliopsida</taxon>
        <taxon>eudicotyledons</taxon>
        <taxon>Gunneridae</taxon>
        <taxon>Pentapetalae</taxon>
        <taxon>rosids</taxon>
        <taxon>malvids</taxon>
        <taxon>Malvales</taxon>
        <taxon>Malvaceae</taxon>
        <taxon>Malvoideae</taxon>
        <taxon>Gossypium</taxon>
    </lineage>
</organism>
<evidence type="ECO:0000256" key="7">
    <source>
        <dbReference type="SAM" id="MobiDB-lite"/>
    </source>
</evidence>
<evidence type="ECO:0000313" key="8">
    <source>
        <dbReference type="EMBL" id="TYI51979.1"/>
    </source>
</evidence>
<evidence type="ECO:0008006" key="10">
    <source>
        <dbReference type="Google" id="ProtNLM"/>
    </source>
</evidence>
<dbReference type="Gene3D" id="6.10.130.30">
    <property type="match status" value="1"/>
</dbReference>
<sequence>MDDNEAPTFEPDLIRAIFKHIWIKKAQERERNGFPNTEAGDSEVGAGTSKKYRPTSEAIQRAGTIAEAEGSTMIEPTHLERILPQLLLDF</sequence>
<keyword evidence="9" id="KW-1185">Reference proteome</keyword>
<keyword evidence="4" id="KW-0238">DNA-binding</keyword>
<keyword evidence="5" id="KW-0234">DNA repair</keyword>
<feature type="region of interest" description="Disordered" evidence="7">
    <location>
        <begin position="29"/>
        <end position="61"/>
    </location>
</feature>
<evidence type="ECO:0000256" key="4">
    <source>
        <dbReference type="ARBA" id="ARBA00023125"/>
    </source>
</evidence>
<evidence type="ECO:0000313" key="9">
    <source>
        <dbReference type="Proteomes" id="UP000323597"/>
    </source>
</evidence>
<dbReference type="CDD" id="cd22921">
    <property type="entry name" value="HFD_CENP-X"/>
    <property type="match status" value="1"/>
</dbReference>
<keyword evidence="6" id="KW-0539">Nucleus</keyword>